<evidence type="ECO:0000256" key="1">
    <source>
        <dbReference type="ARBA" id="ARBA00002868"/>
    </source>
</evidence>
<evidence type="ECO:0000256" key="4">
    <source>
        <dbReference type="ARBA" id="ARBA00022517"/>
    </source>
</evidence>
<feature type="compositionally biased region" description="Basic and acidic residues" evidence="6">
    <location>
        <begin position="165"/>
        <end position="175"/>
    </location>
</feature>
<accession>A0A4Q8CZS7</accession>
<dbReference type="AlphaFoldDB" id="A0A4Q8CZS7"/>
<dbReference type="EMBL" id="SHLI01000001">
    <property type="protein sequence ID" value="RZU98523.1"/>
    <property type="molecule type" value="Genomic_DNA"/>
</dbReference>
<dbReference type="InterPro" id="IPR003772">
    <property type="entry name" value="YceD"/>
</dbReference>
<evidence type="ECO:0000313" key="7">
    <source>
        <dbReference type="EMBL" id="RZU98523.1"/>
    </source>
</evidence>
<dbReference type="GO" id="GO:0042254">
    <property type="term" value="P:ribosome biogenesis"/>
    <property type="evidence" value="ECO:0007669"/>
    <property type="project" value="UniProtKB-KW"/>
</dbReference>
<comment type="caution">
    <text evidence="7">The sequence shown here is derived from an EMBL/GenBank/DDBJ whole genome shotgun (WGS) entry which is preliminary data.</text>
</comment>
<comment type="function">
    <text evidence="1">Plays a role in synthesis, processing and/or stability of 23S rRNA.</text>
</comment>
<evidence type="ECO:0000313" key="8">
    <source>
        <dbReference type="Proteomes" id="UP000292298"/>
    </source>
</evidence>
<organism evidence="7 8">
    <name type="scientific">Spiribacter vilamensis</name>
    <dbReference type="NCBI Taxonomy" id="531306"/>
    <lineage>
        <taxon>Bacteria</taxon>
        <taxon>Pseudomonadati</taxon>
        <taxon>Pseudomonadota</taxon>
        <taxon>Gammaproteobacteria</taxon>
        <taxon>Chromatiales</taxon>
        <taxon>Ectothiorhodospiraceae</taxon>
        <taxon>Spiribacter</taxon>
    </lineage>
</organism>
<name>A0A4Q8CZS7_9GAMM</name>
<dbReference type="PANTHER" id="PTHR38099">
    <property type="entry name" value="LARGE RIBOSOMAL RNA SUBUNIT ACCUMULATION PROTEIN YCED"/>
    <property type="match status" value="1"/>
</dbReference>
<dbReference type="InterPro" id="IPR039255">
    <property type="entry name" value="YceD_bac"/>
</dbReference>
<comment type="similarity">
    <text evidence="2">Belongs to the DUF177 domain family.</text>
</comment>
<gene>
    <name evidence="7" type="ORF">EV698_0771</name>
</gene>
<evidence type="ECO:0000256" key="3">
    <source>
        <dbReference type="ARBA" id="ARBA00015716"/>
    </source>
</evidence>
<reference evidence="7 8" key="1">
    <citation type="submission" date="2019-02" db="EMBL/GenBank/DDBJ databases">
        <title>Genomic Encyclopedia of Type Strains, Phase IV (KMG-IV): sequencing the most valuable type-strain genomes for metagenomic binning, comparative biology and taxonomic classification.</title>
        <authorList>
            <person name="Goeker M."/>
        </authorList>
    </citation>
    <scope>NUCLEOTIDE SEQUENCE [LARGE SCALE GENOMIC DNA]</scope>
    <source>
        <strain evidence="7 8">DSM 21056</strain>
    </source>
</reference>
<keyword evidence="8" id="KW-1185">Reference proteome</keyword>
<dbReference type="Proteomes" id="UP000292298">
    <property type="component" value="Unassembled WGS sequence"/>
</dbReference>
<keyword evidence="4" id="KW-0690">Ribosome biogenesis</keyword>
<sequence length="175" mass="18762">MHDDELPRSIDIGRLAAGEHAWTGTLSGDSLPRIHELGGHAREVAGSITLTVGPSHPGCRGDCQAVVTMDCERCHSPVSLAVEGAFDLIVVDRIAEADAYDADTPVVVAPRGWLDVATVLEDEIILGLPLIPMHEDVNCDGGQRQFGPADEPTPVRENPFQVLESLKRDDSGETH</sequence>
<evidence type="ECO:0000256" key="6">
    <source>
        <dbReference type="SAM" id="MobiDB-lite"/>
    </source>
</evidence>
<dbReference type="OrthoDB" id="9786771at2"/>
<dbReference type="RefSeq" id="WP_130502822.1">
    <property type="nucleotide sequence ID" value="NZ_SHLI01000001.1"/>
</dbReference>
<protein>
    <recommendedName>
        <fullName evidence="3">Large ribosomal RNA subunit accumulation protein YceD</fullName>
    </recommendedName>
    <alternativeName>
        <fullName evidence="5">23S rRNA accumulation protein YceD</fullName>
    </alternativeName>
</protein>
<dbReference type="PANTHER" id="PTHR38099:SF1">
    <property type="entry name" value="LARGE RIBOSOMAL RNA SUBUNIT ACCUMULATION PROTEIN YCED"/>
    <property type="match status" value="1"/>
</dbReference>
<dbReference type="Pfam" id="PF02620">
    <property type="entry name" value="YceD"/>
    <property type="match status" value="1"/>
</dbReference>
<dbReference type="GO" id="GO:0005829">
    <property type="term" value="C:cytosol"/>
    <property type="evidence" value="ECO:0007669"/>
    <property type="project" value="TreeGrafter"/>
</dbReference>
<evidence type="ECO:0000256" key="2">
    <source>
        <dbReference type="ARBA" id="ARBA00010740"/>
    </source>
</evidence>
<proteinExistence type="inferred from homology"/>
<evidence type="ECO:0000256" key="5">
    <source>
        <dbReference type="ARBA" id="ARBA00031841"/>
    </source>
</evidence>
<feature type="region of interest" description="Disordered" evidence="6">
    <location>
        <begin position="139"/>
        <end position="175"/>
    </location>
</feature>